<evidence type="ECO:0000259" key="4">
    <source>
        <dbReference type="PROSITE" id="PS51109"/>
    </source>
</evidence>
<dbReference type="InterPro" id="IPR052913">
    <property type="entry name" value="Glycopeptide_resist_protein"/>
</dbReference>
<dbReference type="PROSITE" id="PS51109">
    <property type="entry name" value="G5"/>
    <property type="match status" value="1"/>
</dbReference>
<feature type="compositionally biased region" description="Low complexity" evidence="2">
    <location>
        <begin position="11"/>
        <end position="50"/>
    </location>
</feature>
<accession>A0A9D2HJ43</accession>
<feature type="transmembrane region" description="Helical" evidence="3">
    <location>
        <begin position="75"/>
        <end position="94"/>
    </location>
</feature>
<feature type="region of interest" description="Disordered" evidence="2">
    <location>
        <begin position="1"/>
        <end position="67"/>
    </location>
</feature>
<feature type="compositionally biased region" description="Low complexity" evidence="2">
    <location>
        <begin position="514"/>
        <end position="560"/>
    </location>
</feature>
<evidence type="ECO:0000256" key="2">
    <source>
        <dbReference type="SAM" id="MobiDB-lite"/>
    </source>
</evidence>
<organism evidence="5 6">
    <name type="scientific">Candidatus Lachnoclostridium stercoravium</name>
    <dbReference type="NCBI Taxonomy" id="2838633"/>
    <lineage>
        <taxon>Bacteria</taxon>
        <taxon>Bacillati</taxon>
        <taxon>Bacillota</taxon>
        <taxon>Clostridia</taxon>
        <taxon>Lachnospirales</taxon>
        <taxon>Lachnospiraceae</taxon>
    </lineage>
</organism>
<feature type="region of interest" description="Disordered" evidence="2">
    <location>
        <begin position="506"/>
        <end position="619"/>
    </location>
</feature>
<reference evidence="5" key="2">
    <citation type="submission" date="2021-04" db="EMBL/GenBank/DDBJ databases">
        <authorList>
            <person name="Gilroy R."/>
        </authorList>
    </citation>
    <scope>NUCLEOTIDE SEQUENCE</scope>
    <source>
        <strain evidence="5">CHK178-16964</strain>
    </source>
</reference>
<protein>
    <submittedName>
        <fullName evidence="5">VanW family protein</fullName>
    </submittedName>
</protein>
<keyword evidence="3" id="KW-0812">Transmembrane</keyword>
<dbReference type="InterPro" id="IPR007391">
    <property type="entry name" value="Vancomycin_resist_VanW"/>
</dbReference>
<dbReference type="EMBL" id="DWZA01000065">
    <property type="protein sequence ID" value="HJA71429.1"/>
    <property type="molecule type" value="Genomic_DNA"/>
</dbReference>
<feature type="compositionally biased region" description="Low complexity" evidence="2">
    <location>
        <begin position="571"/>
        <end position="582"/>
    </location>
</feature>
<comment type="caution">
    <text evidence="5">The sequence shown here is derived from an EMBL/GenBank/DDBJ whole genome shotgun (WGS) entry which is preliminary data.</text>
</comment>
<reference evidence="5" key="1">
    <citation type="journal article" date="2021" name="PeerJ">
        <title>Extensive microbial diversity within the chicken gut microbiome revealed by metagenomics and culture.</title>
        <authorList>
            <person name="Gilroy R."/>
            <person name="Ravi A."/>
            <person name="Getino M."/>
            <person name="Pursley I."/>
            <person name="Horton D.L."/>
            <person name="Alikhan N.F."/>
            <person name="Baker D."/>
            <person name="Gharbi K."/>
            <person name="Hall N."/>
            <person name="Watson M."/>
            <person name="Adriaenssens E.M."/>
            <person name="Foster-Nyarko E."/>
            <person name="Jarju S."/>
            <person name="Secka A."/>
            <person name="Antonio M."/>
            <person name="Oren A."/>
            <person name="Chaudhuri R.R."/>
            <person name="La Ragione R."/>
            <person name="Hildebrand F."/>
            <person name="Pallen M.J."/>
        </authorList>
    </citation>
    <scope>NUCLEOTIDE SEQUENCE</scope>
    <source>
        <strain evidence="5">CHK178-16964</strain>
    </source>
</reference>
<dbReference type="Proteomes" id="UP000823900">
    <property type="component" value="Unassembled WGS sequence"/>
</dbReference>
<sequence>MGQYENKNKSRGASRGSAGSSRSRTASSGYSGAKSSRARSSASSASSGRKSSYESLGSVRRGGQRNRKQEPNYKMIAIGGVLLILVIFGLVMMMKGKGGAQAESSSEAETELQQEVTVDGITITGMSREDAREAILSRYTWGMKVTYNDETYEVENLMGEKVDALLQEIFTGEPKENYSLDTSGLEEYVEKEVANIAEKWDKPAKNGEISEFDKESNSFVYSPEEPGIAIDQEKLKADIDAAIEAKDFTAVIEAQAAEVAPEITAAQAKEMYQVIGQYSTTTTANRDRNTNIQLASECLEGKIIQPGETFSFNDTTGERSESKGYRPAGAYVNGQLVEEPGGGVCQVSSTLYNAVIFSGLNTTERHAHSYEPSYVTPGEDATVSYGGPDMKFVNTSDTAIAIRAKLEGSLGSRMTLTISIVGIPILEDGVKISMHSEKTKELPPPEPEYIEDQTLPPGTEEVEKAGDNGSVWTTNLVTTKNGEVISDEFFHSSRYKGHASVIRRNTSDVQITTSGAEGESGSSAEGEEGVTTVEPVEPGESGSASESSGSPSSDGEIIESQPTATAPVQEPTTSAPSSAGPSAGPGSGTGQTVAPPTGASSGVEPLNPTGETVPAGPGV</sequence>
<dbReference type="AlphaFoldDB" id="A0A9D2HJ43"/>
<evidence type="ECO:0000256" key="3">
    <source>
        <dbReference type="SAM" id="Phobius"/>
    </source>
</evidence>
<dbReference type="PANTHER" id="PTHR35788">
    <property type="entry name" value="EXPORTED PROTEIN-RELATED"/>
    <property type="match status" value="1"/>
</dbReference>
<dbReference type="Pfam" id="PF04294">
    <property type="entry name" value="VanW"/>
    <property type="match status" value="1"/>
</dbReference>
<keyword evidence="1" id="KW-0732">Signal</keyword>
<dbReference type="PANTHER" id="PTHR35788:SF1">
    <property type="entry name" value="EXPORTED PROTEIN"/>
    <property type="match status" value="1"/>
</dbReference>
<evidence type="ECO:0000313" key="5">
    <source>
        <dbReference type="EMBL" id="HJA71429.1"/>
    </source>
</evidence>
<feature type="compositionally biased region" description="Polar residues" evidence="2">
    <location>
        <begin position="591"/>
        <end position="600"/>
    </location>
</feature>
<feature type="domain" description="G5" evidence="4">
    <location>
        <begin position="429"/>
        <end position="508"/>
    </location>
</feature>
<name>A0A9D2HJ43_9FIRM</name>
<dbReference type="SMART" id="SM01208">
    <property type="entry name" value="G5"/>
    <property type="match status" value="1"/>
</dbReference>
<gene>
    <name evidence="5" type="ORF">IAA07_07595</name>
</gene>
<proteinExistence type="predicted"/>
<feature type="region of interest" description="Disordered" evidence="2">
    <location>
        <begin position="436"/>
        <end position="468"/>
    </location>
</feature>
<dbReference type="Gene3D" id="2.20.230.10">
    <property type="entry name" value="Resuscitation-promoting factor rpfb"/>
    <property type="match status" value="1"/>
</dbReference>
<keyword evidence="3" id="KW-0472">Membrane</keyword>
<evidence type="ECO:0000256" key="1">
    <source>
        <dbReference type="ARBA" id="ARBA00022729"/>
    </source>
</evidence>
<keyword evidence="3" id="KW-1133">Transmembrane helix</keyword>
<dbReference type="InterPro" id="IPR022029">
    <property type="entry name" value="YoaR-like_PG-bd"/>
</dbReference>
<dbReference type="Pfam" id="PF12229">
    <property type="entry name" value="PG_binding_4"/>
    <property type="match status" value="1"/>
</dbReference>
<evidence type="ECO:0000313" key="6">
    <source>
        <dbReference type="Proteomes" id="UP000823900"/>
    </source>
</evidence>
<dbReference type="Pfam" id="PF07501">
    <property type="entry name" value="G5"/>
    <property type="match status" value="1"/>
</dbReference>
<dbReference type="InterPro" id="IPR011098">
    <property type="entry name" value="G5_dom"/>
</dbReference>